<gene>
    <name evidence="3" type="ORF">NJR55_04830</name>
</gene>
<dbReference type="PANTHER" id="PTHR46825:SF12">
    <property type="entry name" value="PENICILLIN-BINDING PROTEIN 4"/>
    <property type="match status" value="1"/>
</dbReference>
<dbReference type="RefSeq" id="WP_253618343.1">
    <property type="nucleotide sequence ID" value="NZ_JAMZDE010000005.1"/>
</dbReference>
<dbReference type="InterPro" id="IPR012338">
    <property type="entry name" value="Beta-lactam/transpept-like"/>
</dbReference>
<evidence type="ECO:0000313" key="4">
    <source>
        <dbReference type="Proteomes" id="UP001139474"/>
    </source>
</evidence>
<proteinExistence type="predicted"/>
<dbReference type="Pfam" id="PF00144">
    <property type="entry name" value="Beta-lactamase"/>
    <property type="match status" value="2"/>
</dbReference>
<feature type="chain" id="PRO_5040748037" evidence="1">
    <location>
        <begin position="22"/>
        <end position="809"/>
    </location>
</feature>
<dbReference type="PANTHER" id="PTHR46825">
    <property type="entry name" value="D-ALANYL-D-ALANINE-CARBOXYPEPTIDASE/ENDOPEPTIDASE AMPH"/>
    <property type="match status" value="1"/>
</dbReference>
<dbReference type="Proteomes" id="UP001139474">
    <property type="component" value="Unassembled WGS sequence"/>
</dbReference>
<evidence type="ECO:0000259" key="2">
    <source>
        <dbReference type="Pfam" id="PF00144"/>
    </source>
</evidence>
<evidence type="ECO:0000256" key="1">
    <source>
        <dbReference type="SAM" id="SignalP"/>
    </source>
</evidence>
<reference evidence="3" key="1">
    <citation type="submission" date="2022-06" db="EMBL/GenBank/DDBJ databases">
        <title>Idiomarina rhizosphaerae M1R2S28.</title>
        <authorList>
            <person name="Sun J.-Q."/>
            <person name="Li L.-F."/>
        </authorList>
    </citation>
    <scope>NUCLEOTIDE SEQUENCE</scope>
    <source>
        <strain evidence="3">M1R2S28</strain>
    </source>
</reference>
<dbReference type="SUPFAM" id="SSF56601">
    <property type="entry name" value="beta-lactamase/transpeptidase-like"/>
    <property type="match status" value="2"/>
</dbReference>
<keyword evidence="4" id="KW-1185">Reference proteome</keyword>
<organism evidence="3 4">
    <name type="scientific">Idiomarina rhizosphaerae</name>
    <dbReference type="NCBI Taxonomy" id="2961572"/>
    <lineage>
        <taxon>Bacteria</taxon>
        <taxon>Pseudomonadati</taxon>
        <taxon>Pseudomonadota</taxon>
        <taxon>Gammaproteobacteria</taxon>
        <taxon>Alteromonadales</taxon>
        <taxon>Idiomarinaceae</taxon>
        <taxon>Idiomarina</taxon>
    </lineage>
</organism>
<evidence type="ECO:0000313" key="3">
    <source>
        <dbReference type="EMBL" id="MCP1338911.1"/>
    </source>
</evidence>
<dbReference type="Gene3D" id="3.40.710.10">
    <property type="entry name" value="DD-peptidase/beta-lactamase superfamily"/>
    <property type="match status" value="2"/>
</dbReference>
<accession>A0A9X2JUE7</accession>
<feature type="domain" description="Beta-lactamase-related" evidence="2">
    <location>
        <begin position="483"/>
        <end position="785"/>
    </location>
</feature>
<dbReference type="EMBL" id="JAMZDE010000005">
    <property type="protein sequence ID" value="MCP1338911.1"/>
    <property type="molecule type" value="Genomic_DNA"/>
</dbReference>
<sequence length="809" mass="90150">MKKFTLITLLFLGSIANTASAQTVQSIESELLPNQFLEGQLKTKSIAEVMLRDNIPGVSMTFIDNGNIAWQRTYGYADLNKFSPITTQTVFAGASLSKPLTTVTAMQLVEAGKVSLDDDINRYLTSWQLPANEFTDSQKVTLRHLIGHRAGVSNHVPTPYAVDEKTPTVTQMLAGESPFTGPEITLFTAPGENYQYSNPGYTIIQQLIEDVTETSFEAAVHNAIFDPLDMESSSFKQPIPEKLMAHRATGYNKNVTPYPYQLFPFKGAGGVWTTPTDLATFTMTLIDDYHSNESRLISQEMAAEMFARNPIRLGFKKHYIDGSDDIIFDHWGSIPGFTSYMVGSVQNRQALVIMTNSDNGFNLMAAIARTVAQQYDWEPIQPKVYQRYDIDSKQLPSLAGTFGKPSGNEVQHVFAVKGKQLHLISNVDGGTAPLVAVDNYKFIDPASNTTFEFLPSKTGEVNWIRVTLESGYNYDQPRQQTLTDFIEKSMNEANVEGLAVSVIQNGEIAFNQGVGVANSDTGTEITSQTLFEAASLSKPLFAYFTLLQAEKGVIELDQPLYTYLPYPDLPDNEWHKLITARMVLTHTSGLPNWRSDTGGQLSLLFKPGTSFQYSSEGYEYLRQVLQKQLKVDDSGLQALIDEQIANEIDADFMKYVWDERIPEQKAFGHRNGKPTDNDKHDHNFGASYSLITTAGDYAKFITDILVPATAEKQKVAEELLKLQTDVPQEKGKLHRALGFAAKQVDGRLKYYHSGNNGDFLAYVEFDPASRDGVVIFSNSDKLFSSHLARDIVEYLQNSSKDYPDEPKPK</sequence>
<name>A0A9X2JUE7_9GAMM</name>
<comment type="caution">
    <text evidence="3">The sequence shown here is derived from an EMBL/GenBank/DDBJ whole genome shotgun (WGS) entry which is preliminary data.</text>
</comment>
<dbReference type="InterPro" id="IPR001466">
    <property type="entry name" value="Beta-lactam-related"/>
</dbReference>
<protein>
    <submittedName>
        <fullName evidence="3">Beta-lactamase family protein</fullName>
    </submittedName>
</protein>
<dbReference type="AlphaFoldDB" id="A0A9X2JUE7"/>
<feature type="domain" description="Beta-lactamase-related" evidence="2">
    <location>
        <begin position="47"/>
        <end position="369"/>
    </location>
</feature>
<feature type="signal peptide" evidence="1">
    <location>
        <begin position="1"/>
        <end position="21"/>
    </location>
</feature>
<dbReference type="InterPro" id="IPR050491">
    <property type="entry name" value="AmpC-like"/>
</dbReference>
<keyword evidence="1" id="KW-0732">Signal</keyword>